<evidence type="ECO:0000256" key="2">
    <source>
        <dbReference type="SAM" id="MobiDB-lite"/>
    </source>
</evidence>
<dbReference type="SUPFAM" id="SSF54928">
    <property type="entry name" value="RNA-binding domain, RBD"/>
    <property type="match status" value="1"/>
</dbReference>
<dbReference type="InterPro" id="IPR000504">
    <property type="entry name" value="RRM_dom"/>
</dbReference>
<evidence type="ECO:0000313" key="4">
    <source>
        <dbReference type="EMBL" id="KAA0183997.1"/>
    </source>
</evidence>
<proteinExistence type="predicted"/>
<comment type="caution">
    <text evidence="4">The sequence shown here is derived from an EMBL/GenBank/DDBJ whole genome shotgun (WGS) entry which is preliminary data.</text>
</comment>
<feature type="region of interest" description="Disordered" evidence="2">
    <location>
        <begin position="76"/>
        <end position="101"/>
    </location>
</feature>
<reference evidence="4" key="1">
    <citation type="submission" date="2019-05" db="EMBL/GenBank/DDBJ databases">
        <title>Annotation for the trematode Fasciolopsis buski.</title>
        <authorList>
            <person name="Choi Y.-J."/>
        </authorList>
    </citation>
    <scope>NUCLEOTIDE SEQUENCE</scope>
    <source>
        <strain evidence="4">HT</strain>
        <tissue evidence="4">Whole worm</tissue>
    </source>
</reference>
<dbReference type="InterPro" id="IPR012677">
    <property type="entry name" value="Nucleotide-bd_a/b_plait_sf"/>
</dbReference>
<feature type="domain" description="RRM" evidence="3">
    <location>
        <begin position="314"/>
        <end position="391"/>
    </location>
</feature>
<evidence type="ECO:0000256" key="1">
    <source>
        <dbReference type="PROSITE-ProRule" id="PRU00176"/>
    </source>
</evidence>
<feature type="region of interest" description="Disordered" evidence="2">
    <location>
        <begin position="167"/>
        <end position="310"/>
    </location>
</feature>
<feature type="compositionally biased region" description="Polar residues" evidence="2">
    <location>
        <begin position="225"/>
        <end position="242"/>
    </location>
</feature>
<dbReference type="AlphaFoldDB" id="A0A8E0VEY0"/>
<evidence type="ECO:0000259" key="3">
    <source>
        <dbReference type="PROSITE" id="PS50102"/>
    </source>
</evidence>
<dbReference type="PROSITE" id="PS50102">
    <property type="entry name" value="RRM"/>
    <property type="match status" value="1"/>
</dbReference>
<feature type="compositionally biased region" description="Polar residues" evidence="2">
    <location>
        <begin position="258"/>
        <end position="272"/>
    </location>
</feature>
<dbReference type="Proteomes" id="UP000728185">
    <property type="component" value="Unassembled WGS sequence"/>
</dbReference>
<dbReference type="InterPro" id="IPR035979">
    <property type="entry name" value="RBD_domain_sf"/>
</dbReference>
<keyword evidence="1" id="KW-0694">RNA-binding</keyword>
<accession>A0A8E0VEY0</accession>
<dbReference type="GO" id="GO:0003723">
    <property type="term" value="F:RNA binding"/>
    <property type="evidence" value="ECO:0007669"/>
    <property type="project" value="UniProtKB-UniRule"/>
</dbReference>
<dbReference type="OrthoDB" id="79941at2759"/>
<dbReference type="Gene3D" id="3.30.70.330">
    <property type="match status" value="1"/>
</dbReference>
<name>A0A8E0VEY0_9TREM</name>
<evidence type="ECO:0000313" key="5">
    <source>
        <dbReference type="Proteomes" id="UP000728185"/>
    </source>
</evidence>
<dbReference type="EMBL" id="LUCM01011427">
    <property type="protein sequence ID" value="KAA0183997.1"/>
    <property type="molecule type" value="Genomic_DNA"/>
</dbReference>
<dbReference type="SMART" id="SM00360">
    <property type="entry name" value="RRM"/>
    <property type="match status" value="1"/>
</dbReference>
<feature type="compositionally biased region" description="Pro residues" evidence="2">
    <location>
        <begin position="87"/>
        <end position="96"/>
    </location>
</feature>
<protein>
    <recommendedName>
        <fullName evidence="3">RRM domain-containing protein</fullName>
    </recommendedName>
</protein>
<gene>
    <name evidence="4" type="ORF">FBUS_00375</name>
</gene>
<organism evidence="4 5">
    <name type="scientific">Fasciolopsis buskii</name>
    <dbReference type="NCBI Taxonomy" id="27845"/>
    <lineage>
        <taxon>Eukaryota</taxon>
        <taxon>Metazoa</taxon>
        <taxon>Spiralia</taxon>
        <taxon>Lophotrochozoa</taxon>
        <taxon>Platyhelminthes</taxon>
        <taxon>Trematoda</taxon>
        <taxon>Digenea</taxon>
        <taxon>Plagiorchiida</taxon>
        <taxon>Echinostomata</taxon>
        <taxon>Echinostomatoidea</taxon>
        <taxon>Fasciolidae</taxon>
        <taxon>Fasciolopsis</taxon>
    </lineage>
</organism>
<feature type="compositionally biased region" description="Basic and acidic residues" evidence="2">
    <location>
        <begin position="294"/>
        <end position="305"/>
    </location>
</feature>
<dbReference type="Pfam" id="PF00076">
    <property type="entry name" value="RRM_1"/>
    <property type="match status" value="1"/>
</dbReference>
<dbReference type="CDD" id="cd00590">
    <property type="entry name" value="RRM_SF"/>
    <property type="match status" value="1"/>
</dbReference>
<sequence length="391" mass="42719">MHQMYRKACELYDKAVEKIKASGLNLPTSLLPRPPAPFTHLTVGNAMNSGQLTTVTPGVNGTIPLPGLLLPPPPPLISFSQNSTASGPPPRPPNPALPLVSPTLTELSSDPAYKEAYSAAYQQTMKAIPTPQNGGPTPDTPEFVATWQRYMDHYLRYYLRTSALNASSMKHEEQPSQSQSQQEQKQEQRHPQRQAQQQEQQLTIPTFEKEPDPAPKADGIPLPTTPLNNQSSESTGGQTPSNLADIALPPSPKRPRSTDATHTSVSKPQAATPSVVKVSEDDRKNNLPPVQDSGQHEVNKIKQSDESSDLNESKYVWMSNLPQGVKAVDIKDRCTPFGRVQTIKIIGSRKSKPPSIYAYLIMETPEAAGRLVNGLQGTSFGDNQIKLKRVS</sequence>
<keyword evidence="5" id="KW-1185">Reference proteome</keyword>